<gene>
    <name evidence="1" type="ORF">THIOM_001332</name>
</gene>
<organism evidence="1 2">
    <name type="scientific">Candidatus Thiomargarita nelsonii</name>
    <dbReference type="NCBI Taxonomy" id="1003181"/>
    <lineage>
        <taxon>Bacteria</taxon>
        <taxon>Pseudomonadati</taxon>
        <taxon>Pseudomonadota</taxon>
        <taxon>Gammaproteobacteria</taxon>
        <taxon>Thiotrichales</taxon>
        <taxon>Thiotrichaceae</taxon>
        <taxon>Thiomargarita</taxon>
    </lineage>
</organism>
<keyword evidence="2" id="KW-1185">Reference proteome</keyword>
<dbReference type="EMBL" id="LUTY01000705">
    <property type="protein sequence ID" value="OAD22847.1"/>
    <property type="molecule type" value="Genomic_DNA"/>
</dbReference>
<proteinExistence type="predicted"/>
<protein>
    <submittedName>
        <fullName evidence="1">Uncharacterized protein</fullName>
    </submittedName>
</protein>
<name>A0A176S4I4_9GAMM</name>
<evidence type="ECO:0000313" key="1">
    <source>
        <dbReference type="EMBL" id="OAD22847.1"/>
    </source>
</evidence>
<accession>A0A176S4I4</accession>
<evidence type="ECO:0000313" key="2">
    <source>
        <dbReference type="Proteomes" id="UP000076962"/>
    </source>
</evidence>
<sequence>MRIVLYSVLSVQIVYIPQNLEKSYKIRKSLMYSYCLEVLPSQEQYYLHSP</sequence>
<reference evidence="1 2" key="1">
    <citation type="submission" date="2016-05" db="EMBL/GenBank/DDBJ databases">
        <title>Single-cell genome of chain-forming Candidatus Thiomargarita nelsonii and comparison to other large sulfur-oxidizing bacteria.</title>
        <authorList>
            <person name="Winkel M."/>
            <person name="Salman V."/>
            <person name="Woyke T."/>
            <person name="Schulz-Vogt H."/>
            <person name="Richter M."/>
            <person name="Flood B."/>
            <person name="Bailey J."/>
            <person name="Amann R."/>
            <person name="Mussmann M."/>
        </authorList>
    </citation>
    <scope>NUCLEOTIDE SEQUENCE [LARGE SCALE GENOMIC DNA]</scope>
    <source>
        <strain evidence="1 2">THI036</strain>
    </source>
</reference>
<comment type="caution">
    <text evidence="1">The sequence shown here is derived from an EMBL/GenBank/DDBJ whole genome shotgun (WGS) entry which is preliminary data.</text>
</comment>
<dbReference type="Proteomes" id="UP000076962">
    <property type="component" value="Unassembled WGS sequence"/>
</dbReference>
<dbReference type="AlphaFoldDB" id="A0A176S4I4"/>